<gene>
    <name evidence="4" type="ORF">B1B_18576</name>
</gene>
<dbReference type="Gene3D" id="3.40.640.10">
    <property type="entry name" value="Type I PLP-dependent aspartate aminotransferase-like (Major domain)"/>
    <property type="match status" value="1"/>
</dbReference>
<dbReference type="Pfam" id="PF01053">
    <property type="entry name" value="Cys_Met_Meta_PP"/>
    <property type="match status" value="1"/>
</dbReference>
<accession>T0YE64</accession>
<name>T0YE64_9ZZZZ</name>
<evidence type="ECO:0000313" key="4">
    <source>
        <dbReference type="EMBL" id="EQD30107.1"/>
    </source>
</evidence>
<dbReference type="InterPro" id="IPR015421">
    <property type="entry name" value="PyrdxlP-dep_Trfase_major"/>
</dbReference>
<comment type="cofactor">
    <cofactor evidence="1">
        <name>pyridoxal 5'-phosphate</name>
        <dbReference type="ChEBI" id="CHEBI:597326"/>
    </cofactor>
</comment>
<evidence type="ECO:0000256" key="3">
    <source>
        <dbReference type="ARBA" id="ARBA00023239"/>
    </source>
</evidence>
<protein>
    <submittedName>
        <fullName evidence="4">Cystathionine gamma-synthase</fullName>
    </submittedName>
</protein>
<dbReference type="InterPro" id="IPR000277">
    <property type="entry name" value="Cys/Met-Metab_PyrdxlP-dep_enz"/>
</dbReference>
<keyword evidence="2" id="KW-0663">Pyridoxal phosphate</keyword>
<dbReference type="PANTHER" id="PTHR11808:SF50">
    <property type="entry name" value="CYSTATHIONINE BETA-LYASE"/>
    <property type="match status" value="1"/>
</dbReference>
<dbReference type="SUPFAM" id="SSF53383">
    <property type="entry name" value="PLP-dependent transferases"/>
    <property type="match status" value="1"/>
</dbReference>
<organism evidence="4">
    <name type="scientific">mine drainage metagenome</name>
    <dbReference type="NCBI Taxonomy" id="410659"/>
    <lineage>
        <taxon>unclassified sequences</taxon>
        <taxon>metagenomes</taxon>
        <taxon>ecological metagenomes</taxon>
    </lineage>
</organism>
<dbReference type="InterPro" id="IPR015424">
    <property type="entry name" value="PyrdxlP-dep_Trfase"/>
</dbReference>
<dbReference type="PANTHER" id="PTHR11808">
    <property type="entry name" value="TRANS-SULFURATION ENZYME FAMILY MEMBER"/>
    <property type="match status" value="1"/>
</dbReference>
<evidence type="ECO:0000256" key="1">
    <source>
        <dbReference type="ARBA" id="ARBA00001933"/>
    </source>
</evidence>
<reference evidence="4" key="2">
    <citation type="journal article" date="2014" name="ISME J.">
        <title>Microbial stratification in low pH oxic and suboxic macroscopic growths along an acid mine drainage.</title>
        <authorList>
            <person name="Mendez-Garcia C."/>
            <person name="Mesa V."/>
            <person name="Sprenger R.R."/>
            <person name="Richter M."/>
            <person name="Diez M.S."/>
            <person name="Solano J."/>
            <person name="Bargiela R."/>
            <person name="Golyshina O.V."/>
            <person name="Manteca A."/>
            <person name="Ramos J.L."/>
            <person name="Gallego J.R."/>
            <person name="Llorente I."/>
            <person name="Martins Dos Santos V.A."/>
            <person name="Jensen O.N."/>
            <person name="Pelaez A.I."/>
            <person name="Sanchez J."/>
            <person name="Ferrer M."/>
        </authorList>
    </citation>
    <scope>NUCLEOTIDE SEQUENCE</scope>
</reference>
<dbReference type="GO" id="GO:0005737">
    <property type="term" value="C:cytoplasm"/>
    <property type="evidence" value="ECO:0007669"/>
    <property type="project" value="TreeGrafter"/>
</dbReference>
<dbReference type="GO" id="GO:0047804">
    <property type="term" value="F:cysteine-S-conjugate beta-lyase activity"/>
    <property type="evidence" value="ECO:0007669"/>
    <property type="project" value="UniProtKB-ARBA"/>
</dbReference>
<dbReference type="GO" id="GO:0030170">
    <property type="term" value="F:pyridoxal phosphate binding"/>
    <property type="evidence" value="ECO:0007669"/>
    <property type="project" value="InterPro"/>
</dbReference>
<keyword evidence="3" id="KW-0456">Lyase</keyword>
<evidence type="ECO:0000256" key="2">
    <source>
        <dbReference type="ARBA" id="ARBA00022898"/>
    </source>
</evidence>
<feature type="non-terminal residue" evidence="4">
    <location>
        <position position="198"/>
    </location>
</feature>
<feature type="non-terminal residue" evidence="4">
    <location>
        <position position="1"/>
    </location>
</feature>
<dbReference type="EMBL" id="AUZY01012431">
    <property type="protein sequence ID" value="EQD30107.1"/>
    <property type="molecule type" value="Genomic_DNA"/>
</dbReference>
<comment type="caution">
    <text evidence="4">The sequence shown here is derived from an EMBL/GenBank/DDBJ whole genome shotgun (WGS) entry which is preliminary data.</text>
</comment>
<sequence length="198" mass="21587">HFPLTTPVYQTSAYVMPEGAAFRYSREANPTVSQLNRVIANLENAESAASFSSGMGAVTSVLFHRLRPGMTVLIHCDVFARTLKFLKEFMTLYGIKTTISGPGTENLLKSYNKHDIVFIESISNPTLRVHDLRRIREEIAPPSILVSDSTFATPVNLKSLDSGADIVIHSGSKFISGHNDVIAGFVAGGKDFINGLDD</sequence>
<dbReference type="AlphaFoldDB" id="T0YE64"/>
<reference evidence="4" key="1">
    <citation type="submission" date="2013-08" db="EMBL/GenBank/DDBJ databases">
        <authorList>
            <person name="Mendez C."/>
            <person name="Richter M."/>
            <person name="Ferrer M."/>
            <person name="Sanchez J."/>
        </authorList>
    </citation>
    <scope>NUCLEOTIDE SEQUENCE</scope>
</reference>
<proteinExistence type="predicted"/>
<dbReference type="GO" id="GO:0019346">
    <property type="term" value="P:transsulfuration"/>
    <property type="evidence" value="ECO:0007669"/>
    <property type="project" value="InterPro"/>
</dbReference>